<dbReference type="AlphaFoldDB" id="A0A8C2IVI7"/>
<evidence type="ECO:0000313" key="3">
    <source>
        <dbReference type="Proteomes" id="UP000694701"/>
    </source>
</evidence>
<sequence length="203" mass="20838">GGGAPLPIGGGGGPPRPGGYCVGAPAMLAPTATAATVNVNSVCKLCTCCDGPPTPLTGPASPAGACAIGAPAGTPRPAALPTPGPPATPASGTRAIPTPSTLTSLGGGPSTVIETRFSPRSRTRPRTRFSSRSADHGPLKLPSRTHLIFLNSSQSHRIRFMCLSNALNVPMKIRPSWRIQRIRKSMCCNILLLFPTVWKTGKS</sequence>
<dbReference type="Ensembl" id="ENSCCRT00020093246.1">
    <property type="protein sequence ID" value="ENSCCRP00020085199.1"/>
    <property type="gene ID" value="ENSCCRG00020039268.1"/>
</dbReference>
<reference evidence="2" key="1">
    <citation type="submission" date="2025-08" db="UniProtKB">
        <authorList>
            <consortium name="Ensembl"/>
        </authorList>
    </citation>
    <scope>IDENTIFICATION</scope>
</reference>
<evidence type="ECO:0000256" key="1">
    <source>
        <dbReference type="SAM" id="MobiDB-lite"/>
    </source>
</evidence>
<protein>
    <submittedName>
        <fullName evidence="2">Uncharacterized protein</fullName>
    </submittedName>
</protein>
<feature type="compositionally biased region" description="Basic residues" evidence="1">
    <location>
        <begin position="119"/>
        <end position="129"/>
    </location>
</feature>
<feature type="region of interest" description="Disordered" evidence="1">
    <location>
        <begin position="99"/>
        <end position="137"/>
    </location>
</feature>
<accession>A0A8C2IVI7</accession>
<organism evidence="2 3">
    <name type="scientific">Cyprinus carpio</name>
    <name type="common">Common carp</name>
    <dbReference type="NCBI Taxonomy" id="7962"/>
    <lineage>
        <taxon>Eukaryota</taxon>
        <taxon>Metazoa</taxon>
        <taxon>Chordata</taxon>
        <taxon>Craniata</taxon>
        <taxon>Vertebrata</taxon>
        <taxon>Euteleostomi</taxon>
        <taxon>Actinopterygii</taxon>
        <taxon>Neopterygii</taxon>
        <taxon>Teleostei</taxon>
        <taxon>Ostariophysi</taxon>
        <taxon>Cypriniformes</taxon>
        <taxon>Cyprinidae</taxon>
        <taxon>Cyprininae</taxon>
        <taxon>Cyprinus</taxon>
    </lineage>
</organism>
<dbReference type="Proteomes" id="UP000694701">
    <property type="component" value="Unplaced"/>
</dbReference>
<name>A0A8C2IVI7_CYPCA</name>
<evidence type="ECO:0000313" key="2">
    <source>
        <dbReference type="Ensembl" id="ENSCCRP00020085199.1"/>
    </source>
</evidence>
<proteinExistence type="predicted"/>